<keyword evidence="3" id="KW-1185">Reference proteome</keyword>
<accession>A0ABP9ELK6</accession>
<dbReference type="SUPFAM" id="SSF82171">
    <property type="entry name" value="DPP6 N-terminal domain-like"/>
    <property type="match status" value="1"/>
</dbReference>
<dbReference type="Gene3D" id="3.40.50.1820">
    <property type="entry name" value="alpha/beta hydrolase"/>
    <property type="match status" value="1"/>
</dbReference>
<dbReference type="InterPro" id="IPR029058">
    <property type="entry name" value="AB_hydrolase_fold"/>
</dbReference>
<comment type="caution">
    <text evidence="2">The sequence shown here is derived from an EMBL/GenBank/DDBJ whole genome shotgun (WGS) entry which is preliminary data.</text>
</comment>
<sequence length="656" mass="69713">MTGAYGGAVTSPLPYGSWPTPITSELVVAAAVRLDDVRPDGRGGVVWGEGRAAEGGRTQLVHRAADGAVTELLGEGANARSAVHEYGGGAWWVHEGVLWYVDWADQRLRRLDPGGEPVVLTPDPAVPRGDRYADGDVAPDGTWLVCVREHHPREHAPASEVVNEVVRLDAREPSEPQVLVTGPDFVAAPRLSPDATRLAFVSWDHPSMPWDDTVLTVRDLATGVDTVVAGGPGESVGEPVWQVDRSLHFLSDRTGWWNLYRWSPDDGVTPLVVLDAEIGLPAWQLAGARHATVGDRVVVARSSQGFDALAVRDADGTVTELDTPFTAIRSVRADGEDGVVCVAGSPTAEPGVHRIALAGTVTTLRPPRDLGLDPATIAVPEPMTFPSTDPSGAPREAHALYYPPAGEGPADARPPLLVVIHGGPTGAAAPVLNLGLQYWTSRGFGVVDVDHGGSTGYGRAYREQLRGAWGIVDVADCLAAARALADAGRVDPARLAIRGGSAGGFTTLAALAREDTPFSAGADHFGVADLEALAQETHKFESRYLDGLVGPYPPARDVYVERSPITHVDRLATPLIVLQGDEDAIVPPNQSEMIVDALRRRGVPVAYLLFPGEQHGFRRAENIRRALDAELAFYARMFGFALPPGEDIAPVEVEVG</sequence>
<dbReference type="Gene3D" id="2.120.10.30">
    <property type="entry name" value="TolB, C-terminal domain"/>
    <property type="match status" value="1"/>
</dbReference>
<evidence type="ECO:0000259" key="1">
    <source>
        <dbReference type="Pfam" id="PF00326"/>
    </source>
</evidence>
<dbReference type="PANTHER" id="PTHR43056:SF5">
    <property type="entry name" value="PEPTIDASE S9 PROLYL OLIGOPEPTIDASE CATALYTIC DOMAIN-CONTAINING PROTEIN"/>
    <property type="match status" value="1"/>
</dbReference>
<name>A0ABP9ELK6_9PSEU</name>
<dbReference type="Proteomes" id="UP001500457">
    <property type="component" value="Unassembled WGS sequence"/>
</dbReference>
<evidence type="ECO:0000313" key="2">
    <source>
        <dbReference type="EMBL" id="GAA4881843.1"/>
    </source>
</evidence>
<feature type="domain" description="Peptidase S9 prolyl oligopeptidase catalytic" evidence="1">
    <location>
        <begin position="435"/>
        <end position="639"/>
    </location>
</feature>
<dbReference type="Pfam" id="PF00326">
    <property type="entry name" value="Peptidase_S9"/>
    <property type="match status" value="1"/>
</dbReference>
<dbReference type="InterPro" id="IPR011042">
    <property type="entry name" value="6-blade_b-propeller_TolB-like"/>
</dbReference>
<dbReference type="InterPro" id="IPR001375">
    <property type="entry name" value="Peptidase_S9_cat"/>
</dbReference>
<reference evidence="3" key="1">
    <citation type="journal article" date="2019" name="Int. J. Syst. Evol. Microbiol.">
        <title>The Global Catalogue of Microorganisms (GCM) 10K type strain sequencing project: providing services to taxonomists for standard genome sequencing and annotation.</title>
        <authorList>
            <consortium name="The Broad Institute Genomics Platform"/>
            <consortium name="The Broad Institute Genome Sequencing Center for Infectious Disease"/>
            <person name="Wu L."/>
            <person name="Ma J."/>
        </authorList>
    </citation>
    <scope>NUCLEOTIDE SEQUENCE [LARGE SCALE GENOMIC DNA]</scope>
    <source>
        <strain evidence="3">JCM 17983</strain>
    </source>
</reference>
<gene>
    <name evidence="2" type="ORF">GCM10023203_36680</name>
</gene>
<dbReference type="InterPro" id="IPR050585">
    <property type="entry name" value="Xaa-Pro_dipeptidyl-ppase/CocE"/>
</dbReference>
<evidence type="ECO:0000313" key="3">
    <source>
        <dbReference type="Proteomes" id="UP001500457"/>
    </source>
</evidence>
<dbReference type="SUPFAM" id="SSF53474">
    <property type="entry name" value="alpha/beta-Hydrolases"/>
    <property type="match status" value="1"/>
</dbReference>
<dbReference type="PANTHER" id="PTHR43056">
    <property type="entry name" value="PEPTIDASE S9 PROLYL OLIGOPEPTIDASE"/>
    <property type="match status" value="1"/>
</dbReference>
<dbReference type="EMBL" id="BAABHQ010000010">
    <property type="protein sequence ID" value="GAA4881843.1"/>
    <property type="molecule type" value="Genomic_DNA"/>
</dbReference>
<protein>
    <submittedName>
        <fullName evidence="2">S9 family peptidase</fullName>
    </submittedName>
</protein>
<proteinExistence type="predicted"/>
<organism evidence="2 3">
    <name type="scientific">Actinomycetospora straminea</name>
    <dbReference type="NCBI Taxonomy" id="663607"/>
    <lineage>
        <taxon>Bacteria</taxon>
        <taxon>Bacillati</taxon>
        <taxon>Actinomycetota</taxon>
        <taxon>Actinomycetes</taxon>
        <taxon>Pseudonocardiales</taxon>
        <taxon>Pseudonocardiaceae</taxon>
        <taxon>Actinomycetospora</taxon>
    </lineage>
</organism>